<dbReference type="RefSeq" id="WP_103982752.1">
    <property type="nucleotide sequence ID" value="NZ_FNVS01000004.1"/>
</dbReference>
<comment type="caution">
    <text evidence="6">The sequence shown here is derived from an EMBL/GenBank/DDBJ whole genome shotgun (WGS) entry which is preliminary data.</text>
</comment>
<feature type="transmembrane region" description="Helical" evidence="5">
    <location>
        <begin position="6"/>
        <end position="21"/>
    </location>
</feature>
<evidence type="ECO:0000256" key="5">
    <source>
        <dbReference type="SAM" id="Phobius"/>
    </source>
</evidence>
<keyword evidence="7" id="KW-1185">Reference proteome</keyword>
<protein>
    <submittedName>
        <fullName evidence="6">Membrane protein required for colicin V production</fullName>
    </submittedName>
</protein>
<keyword evidence="3 5" id="KW-1133">Transmembrane helix</keyword>
<evidence type="ECO:0000256" key="2">
    <source>
        <dbReference type="ARBA" id="ARBA00022692"/>
    </source>
</evidence>
<dbReference type="GO" id="GO:0009403">
    <property type="term" value="P:toxin biosynthetic process"/>
    <property type="evidence" value="ECO:0007669"/>
    <property type="project" value="InterPro"/>
</dbReference>
<dbReference type="Pfam" id="PF02674">
    <property type="entry name" value="Colicin_V"/>
    <property type="match status" value="1"/>
</dbReference>
<gene>
    <name evidence="6" type="ORF">SAMN05444001_104130</name>
</gene>
<dbReference type="AlphaFoldDB" id="A0A8G2BV52"/>
<dbReference type="Proteomes" id="UP000236725">
    <property type="component" value="Unassembled WGS sequence"/>
</dbReference>
<reference evidence="6 7" key="1">
    <citation type="submission" date="2016-10" db="EMBL/GenBank/DDBJ databases">
        <authorList>
            <person name="Varghese N."/>
            <person name="Submissions S."/>
        </authorList>
    </citation>
    <scope>NUCLEOTIDE SEQUENCE [LARGE SCALE GENOMIC DNA]</scope>
    <source>
        <strain evidence="6 7">DSM 29073</strain>
    </source>
</reference>
<evidence type="ECO:0000256" key="1">
    <source>
        <dbReference type="ARBA" id="ARBA00004141"/>
    </source>
</evidence>
<accession>A0A8G2BV52</accession>
<proteinExistence type="predicted"/>
<feature type="transmembrane region" description="Helical" evidence="5">
    <location>
        <begin position="28"/>
        <end position="45"/>
    </location>
</feature>
<evidence type="ECO:0000313" key="7">
    <source>
        <dbReference type="Proteomes" id="UP000236725"/>
    </source>
</evidence>
<evidence type="ECO:0000256" key="3">
    <source>
        <dbReference type="ARBA" id="ARBA00022989"/>
    </source>
</evidence>
<dbReference type="GO" id="GO:0016020">
    <property type="term" value="C:membrane"/>
    <property type="evidence" value="ECO:0007669"/>
    <property type="project" value="UniProtKB-SubCell"/>
</dbReference>
<dbReference type="EMBL" id="FNVS01000004">
    <property type="protein sequence ID" value="SEF67112.1"/>
    <property type="molecule type" value="Genomic_DNA"/>
</dbReference>
<comment type="subcellular location">
    <subcellularLocation>
        <location evidence="1">Membrane</location>
        <topology evidence="1">Multi-pass membrane protein</topology>
    </subcellularLocation>
</comment>
<evidence type="ECO:0000256" key="4">
    <source>
        <dbReference type="ARBA" id="ARBA00023136"/>
    </source>
</evidence>
<keyword evidence="4 5" id="KW-0472">Membrane</keyword>
<sequence>MNWLDITLLCLAGIGFVKGLFDGVIKQVVSLIALFVAIFFCTRVASWLKGYIIALDWFPAEGVTILSYVAGFLLIVGVVLLAGEVVSRIVGVTPLGVLNHLAGGVLGLCFMMGFVSLILNGLEEVDKGSVLIPRQAKVESRFYHTVIKIIPTIYFDNLFFKEGVNGIKSNI</sequence>
<evidence type="ECO:0000313" key="6">
    <source>
        <dbReference type="EMBL" id="SEF67112.1"/>
    </source>
</evidence>
<dbReference type="InterPro" id="IPR003825">
    <property type="entry name" value="Colicin-V_CvpA"/>
</dbReference>
<name>A0A8G2BV52_9BACT</name>
<organism evidence="6 7">
    <name type="scientific">Parabacteroides chinchillae</name>
    <dbReference type="NCBI Taxonomy" id="871327"/>
    <lineage>
        <taxon>Bacteria</taxon>
        <taxon>Pseudomonadati</taxon>
        <taxon>Bacteroidota</taxon>
        <taxon>Bacteroidia</taxon>
        <taxon>Bacteroidales</taxon>
        <taxon>Tannerellaceae</taxon>
        <taxon>Parabacteroides</taxon>
    </lineage>
</organism>
<feature type="transmembrane region" description="Helical" evidence="5">
    <location>
        <begin position="65"/>
        <end position="86"/>
    </location>
</feature>
<keyword evidence="2 5" id="KW-0812">Transmembrane</keyword>
<feature type="transmembrane region" description="Helical" evidence="5">
    <location>
        <begin position="98"/>
        <end position="119"/>
    </location>
</feature>